<dbReference type="AlphaFoldDB" id="A0A2A2JJ70"/>
<dbReference type="InterPro" id="IPR023160">
    <property type="entry name" value="RNase_HII_hlx-loop-hlx_cap_dom"/>
</dbReference>
<dbReference type="PROSITE" id="PS51975">
    <property type="entry name" value="RNASE_H_2"/>
    <property type="match status" value="1"/>
</dbReference>
<accession>A0A2A2JJ70</accession>
<dbReference type="InterPro" id="IPR004649">
    <property type="entry name" value="RNase_H2_suA"/>
</dbReference>
<feature type="region of interest" description="Disordered" evidence="15">
    <location>
        <begin position="768"/>
        <end position="790"/>
    </location>
</feature>
<comment type="function">
    <text evidence="14">Endonuclease that specifically degrades the RNA of RNA-DNA hybrids.</text>
</comment>
<evidence type="ECO:0000256" key="12">
    <source>
        <dbReference type="ARBA" id="ARBA00093208"/>
    </source>
</evidence>
<dbReference type="CDD" id="cd07181">
    <property type="entry name" value="RNase_HII_eukaryota_like"/>
    <property type="match status" value="1"/>
</dbReference>
<feature type="compositionally biased region" description="Basic and acidic residues" evidence="15">
    <location>
        <begin position="776"/>
        <end position="790"/>
    </location>
</feature>
<dbReference type="Pfam" id="PF05602">
    <property type="entry name" value="CLPTM1"/>
    <property type="match status" value="1"/>
</dbReference>
<evidence type="ECO:0000256" key="5">
    <source>
        <dbReference type="ARBA" id="ARBA00022989"/>
    </source>
</evidence>
<evidence type="ECO:0000256" key="14">
    <source>
        <dbReference type="RuleBase" id="RU003515"/>
    </source>
</evidence>
<comment type="caution">
    <text evidence="18">The sequence shown here is derived from an EMBL/GenBank/DDBJ whole genome shotgun (WGS) entry which is preliminary data.</text>
</comment>
<evidence type="ECO:0000256" key="10">
    <source>
        <dbReference type="ARBA" id="ARBA00036810"/>
    </source>
</evidence>
<keyword evidence="13 14" id="KW-0255">Endonuclease</keyword>
<dbReference type="GO" id="GO:0046872">
    <property type="term" value="F:metal ion binding"/>
    <property type="evidence" value="ECO:0007669"/>
    <property type="project" value="UniProtKB-KW"/>
</dbReference>
<dbReference type="InterPro" id="IPR024567">
    <property type="entry name" value="RNase_HII/HIII_dom"/>
</dbReference>
<comment type="catalytic activity">
    <reaction evidence="8">
        <text>a 1,2-diacyl-sn-glycero-3-phosphocholine(in) = a 1,2-diacyl-sn-glycero-3-phosphocholine(out)</text>
        <dbReference type="Rhea" id="RHEA:38571"/>
        <dbReference type="ChEBI" id="CHEBI:57643"/>
    </reaction>
</comment>
<evidence type="ECO:0000256" key="7">
    <source>
        <dbReference type="ARBA" id="ARBA00024615"/>
    </source>
</evidence>
<feature type="domain" description="RNase H type-2" evidence="17">
    <location>
        <begin position="23"/>
        <end position="250"/>
    </location>
</feature>
<keyword evidence="19" id="KW-1185">Reference proteome</keyword>
<feature type="transmembrane region" description="Helical" evidence="16">
    <location>
        <begin position="594"/>
        <end position="612"/>
    </location>
</feature>
<dbReference type="InterPro" id="IPR012337">
    <property type="entry name" value="RNaseH-like_sf"/>
</dbReference>
<comment type="catalytic activity">
    <reaction evidence="7">
        <text>a 1,2-diacyl-sn-glycero-3-phosphoethanolamine(in) = a 1,2-diacyl-sn-glycero-3-phosphoethanolamine(out)</text>
        <dbReference type="Rhea" id="RHEA:38895"/>
        <dbReference type="ChEBI" id="CHEBI:64612"/>
    </reaction>
</comment>
<dbReference type="GO" id="GO:0006401">
    <property type="term" value="P:RNA catabolic process"/>
    <property type="evidence" value="ECO:0007669"/>
    <property type="project" value="UniProtKB-UniRule"/>
</dbReference>
<evidence type="ECO:0000256" key="13">
    <source>
        <dbReference type="PROSITE-ProRule" id="PRU01319"/>
    </source>
</evidence>
<evidence type="ECO:0000256" key="8">
    <source>
        <dbReference type="ARBA" id="ARBA00024631"/>
    </source>
</evidence>
<evidence type="ECO:0000256" key="4">
    <source>
        <dbReference type="ARBA" id="ARBA00022692"/>
    </source>
</evidence>
<dbReference type="InterPro" id="IPR008429">
    <property type="entry name" value="CLPTM1"/>
</dbReference>
<dbReference type="GO" id="GO:0016020">
    <property type="term" value="C:membrane"/>
    <property type="evidence" value="ECO:0007669"/>
    <property type="project" value="UniProtKB-SubCell"/>
</dbReference>
<dbReference type="NCBIfam" id="TIGR00729">
    <property type="entry name" value="ribonuclease HII"/>
    <property type="match status" value="1"/>
</dbReference>
<feature type="binding site" evidence="13">
    <location>
        <position position="29"/>
    </location>
    <ligand>
        <name>a divalent metal cation</name>
        <dbReference type="ChEBI" id="CHEBI:60240"/>
    </ligand>
</feature>
<dbReference type="OrthoDB" id="378564at2759"/>
<dbReference type="STRING" id="2018661.A0A2A2JJ70"/>
<dbReference type="Gene3D" id="3.30.420.10">
    <property type="entry name" value="Ribonuclease H-like superfamily/Ribonuclease H"/>
    <property type="match status" value="1"/>
</dbReference>
<keyword evidence="5 16" id="KW-1133">Transmembrane helix</keyword>
<dbReference type="Gene3D" id="1.10.10.460">
    <property type="entry name" value="Ribonuclease hii. Domain 2"/>
    <property type="match status" value="1"/>
</dbReference>
<comment type="similarity">
    <text evidence="3">Belongs to the CLPTM1 family.</text>
</comment>
<comment type="subcellular location">
    <subcellularLocation>
        <location evidence="2">Membrane</location>
        <topology evidence="2">Multi-pass membrane protein</topology>
    </subcellularLocation>
</comment>
<keyword evidence="6 16" id="KW-0472">Membrane</keyword>
<dbReference type="PANTHER" id="PTHR21347:SF0">
    <property type="entry name" value="LIPID SCRAMBLASE CLPTM1L"/>
    <property type="match status" value="1"/>
</dbReference>
<comment type="catalytic activity">
    <reaction evidence="13 14">
        <text>Endonucleolytic cleavage to 5'-phosphomonoester.</text>
        <dbReference type="EC" id="3.1.26.4"/>
    </reaction>
</comment>
<reference evidence="18 19" key="1">
    <citation type="journal article" date="2017" name="Curr. Biol.">
        <title>Genome architecture and evolution of a unichromosomal asexual nematode.</title>
        <authorList>
            <person name="Fradin H."/>
            <person name="Zegar C."/>
            <person name="Gutwein M."/>
            <person name="Lucas J."/>
            <person name="Kovtun M."/>
            <person name="Corcoran D."/>
            <person name="Baugh L.R."/>
            <person name="Kiontke K."/>
            <person name="Gunsalus K."/>
            <person name="Fitch D.H."/>
            <person name="Piano F."/>
        </authorList>
    </citation>
    <scope>NUCLEOTIDE SEQUENCE [LARGE SCALE GENOMIC DNA]</scope>
    <source>
        <strain evidence="18">PF1309</strain>
    </source>
</reference>
<comment type="cofactor">
    <cofactor evidence="13">
        <name>Mn(2+)</name>
        <dbReference type="ChEBI" id="CHEBI:29035"/>
    </cofactor>
    <cofactor evidence="13">
        <name>Mg(2+)</name>
        <dbReference type="ChEBI" id="CHEBI:18420"/>
    </cofactor>
    <text evidence="13">Manganese or magnesium. Binds 1 divalent metal ion per monomer in the absence of substrate. May bind a second metal ion after substrate binding.</text>
</comment>
<organism evidence="18 19">
    <name type="scientific">Diploscapter pachys</name>
    <dbReference type="NCBI Taxonomy" id="2018661"/>
    <lineage>
        <taxon>Eukaryota</taxon>
        <taxon>Metazoa</taxon>
        <taxon>Ecdysozoa</taxon>
        <taxon>Nematoda</taxon>
        <taxon>Chromadorea</taxon>
        <taxon>Rhabditida</taxon>
        <taxon>Rhabditina</taxon>
        <taxon>Rhabditomorpha</taxon>
        <taxon>Rhabditoidea</taxon>
        <taxon>Rhabditidae</taxon>
        <taxon>Diploscapter</taxon>
    </lineage>
</organism>
<feature type="binding site" evidence="13">
    <location>
        <position position="30"/>
    </location>
    <ligand>
        <name>a divalent metal cation</name>
        <dbReference type="ChEBI" id="CHEBI:60240"/>
    </ligand>
</feature>
<feature type="transmembrane region" description="Helical" evidence="16">
    <location>
        <begin position="679"/>
        <end position="698"/>
    </location>
</feature>
<evidence type="ECO:0000259" key="17">
    <source>
        <dbReference type="PROSITE" id="PS51975"/>
    </source>
</evidence>
<dbReference type="InterPro" id="IPR036397">
    <property type="entry name" value="RNaseH_sf"/>
</dbReference>
<comment type="catalytic activity">
    <reaction evidence="12">
        <text>a 6-(alpha-D-glucosaminyl)-1-(1,2-diacyl-sn-glycero-3-phospho)-1D-myo-inositol(in) = a 6-(alpha-D-glucosaminyl)-1-(1,2-diacyl-sn-glycero-3-phospho)-1D-myo-inositol(out)</text>
        <dbReference type="Rhea" id="RHEA:71491"/>
        <dbReference type="ChEBI" id="CHEBI:57997"/>
    </reaction>
</comment>
<keyword evidence="13" id="KW-0479">Metal-binding</keyword>
<evidence type="ECO:0000256" key="9">
    <source>
        <dbReference type="ARBA" id="ARBA00035895"/>
    </source>
</evidence>
<dbReference type="EC" id="3.1.26.4" evidence="14"/>
<dbReference type="GO" id="GO:0003723">
    <property type="term" value="F:RNA binding"/>
    <property type="evidence" value="ECO:0007669"/>
    <property type="project" value="UniProtKB-UniRule"/>
</dbReference>
<sequence>MSAETNDSIQRSPTWNGFAEREPCVLGIDEAGRGPVLGPMVYGCAVSPLSQAEQLKALGVADSKQLTEEKRGKIFKRMESDEQTQGVVAYALRSLSPQYISCSMLKRAKFSLNEISHSAAIALIRDALSAGINVVEIKVDTVGPKATYQAKLESIFPGISITVTEKADSLFPVVSAASIAAKVTRDRSLRDWAFAEKNVKVPKEGWGSGYPGDPTTKKFLQESVDPVFGYSGLAKMGIFSISNLITVVFIGYMSHSMYDLYTLLTPKECTSSTRHCLKPKFSPDKDGLFPPLQLRVYVSKSERELGSLLFSTKDFQLAWEFEKKVNFEFNFFFKCIFQVNLTLTPTMRRNSTKIFAQAIFLPNDYSHDQPFQGPWYETKIDSMIVYQPPIPETFNLMQKDEQKKIEEKMSKEKPVPHFRSVLPLVASKDPVSFDLALMSNMIRGLISTDREDSSKYMPFIMIDTLSMRSKDLVELKSTTEQVELSIHYRPVSMAKYLLLAHMGVACSQVKQMGFGEKDVDQIKSLFVDTNVYLIGATFVVSALHLLFDILSFKNDISFWRAKRTMVGISTKALLWKVFSYTVLFFHLFEENTSLLVVIPMGVSALIEYWKAIKAFKISFSISGGIKFGEHSKDEVETEQLDNQAMKYLSYLMAPLCIGGAIYSLAYIPHKSWRSWVLESLANGIYAFGFLFMLPQLFLNYKLKSVAHLPWRAFMYKAFNTFIDDLFAFVITMPTAHRIACFRDDVVFVIYLYQKWLYPVDYRRVNEFGQSGDENGDDKKSGKSEKLKKEE</sequence>
<gene>
    <name evidence="18" type="ORF">WR25_11139</name>
</gene>
<keyword evidence="13 14" id="KW-0540">Nuclease</keyword>
<evidence type="ECO:0000256" key="16">
    <source>
        <dbReference type="SAM" id="Phobius"/>
    </source>
</evidence>
<dbReference type="FunFam" id="3.30.420.10:FF:000016">
    <property type="entry name" value="Ribonuclease"/>
    <property type="match status" value="1"/>
</dbReference>
<dbReference type="EMBL" id="LIAE01010401">
    <property type="protein sequence ID" value="PAV61717.1"/>
    <property type="molecule type" value="Genomic_DNA"/>
</dbReference>
<keyword evidence="4 16" id="KW-0812">Transmembrane</keyword>
<feature type="transmembrane region" description="Helical" evidence="16">
    <location>
        <begin position="531"/>
        <end position="551"/>
    </location>
</feature>
<evidence type="ECO:0000256" key="6">
    <source>
        <dbReference type="ARBA" id="ARBA00023136"/>
    </source>
</evidence>
<dbReference type="PANTHER" id="PTHR21347">
    <property type="entry name" value="CLEFT LIP AND PALATE ASSOCIATED TRANSMEMBRANE PROTEIN-RELATED"/>
    <property type="match status" value="1"/>
</dbReference>
<dbReference type="Proteomes" id="UP000218231">
    <property type="component" value="Unassembled WGS sequence"/>
</dbReference>
<name>A0A2A2JJ70_9BILA</name>
<dbReference type="GO" id="GO:0012505">
    <property type="term" value="C:endomembrane system"/>
    <property type="evidence" value="ECO:0007669"/>
    <property type="project" value="TreeGrafter"/>
</dbReference>
<comment type="function">
    <text evidence="11">Scramblase that mediates the translocation of glucosaminylphosphatidylinositol (alpha-D-GlcN-(1-6)-(1,2-diacyl-sn-glycero-3-phospho)-1D-myo-inositol, GlcN-PI) across the endoplasmic reticulum (ER) membrane, from the cytosolic leaflet to the luminal leaflet of the ER membrane, where it participates in the biosynthesis of glycosylphosphatidylinositol (GPI). GPI is a lipid glycoconjugate involved in post-translational modification of proteins. Can also translocate 1,2-diacyl-sn-glycero-3-phospho-(1D-myo-inositol) (phosphatidylinositol or PI), as well as several other phospholipids (1,2-diacyl-sn-glycero-3-phosphocholine, 1,2-diacyl-sn-glycero-3-phosphoethanolamine), and N-acetylglucosaminylphosphatidylinositol (GlcNAc-PI) in vitro.</text>
</comment>
<evidence type="ECO:0000256" key="1">
    <source>
        <dbReference type="ARBA" id="ARBA00001946"/>
    </source>
</evidence>
<dbReference type="Pfam" id="PF01351">
    <property type="entry name" value="RNase_HII"/>
    <property type="match status" value="1"/>
</dbReference>
<proteinExistence type="inferred from homology"/>
<comment type="catalytic activity">
    <reaction evidence="9">
        <text>a 1,2-diacyl-sn-glycero-3-phospho-(1D-myo-inositol)(in) = a 1,2-diacyl-sn-glycero-3-phospho-(1D-myo-inositol)(out)</text>
        <dbReference type="Rhea" id="RHEA:38691"/>
        <dbReference type="ChEBI" id="CHEBI:57880"/>
    </reaction>
</comment>
<evidence type="ECO:0000256" key="15">
    <source>
        <dbReference type="SAM" id="MobiDB-lite"/>
    </source>
</evidence>
<evidence type="ECO:0000313" key="19">
    <source>
        <dbReference type="Proteomes" id="UP000218231"/>
    </source>
</evidence>
<dbReference type="GO" id="GO:0004523">
    <property type="term" value="F:RNA-DNA hybrid ribonuclease activity"/>
    <property type="evidence" value="ECO:0007669"/>
    <property type="project" value="UniProtKB-UniRule"/>
</dbReference>
<evidence type="ECO:0000256" key="3">
    <source>
        <dbReference type="ARBA" id="ARBA00009310"/>
    </source>
</evidence>
<feature type="transmembrane region" description="Helical" evidence="16">
    <location>
        <begin position="572"/>
        <end position="588"/>
    </location>
</feature>
<comment type="similarity">
    <text evidence="14">Belongs to the RNase HII family.</text>
</comment>
<evidence type="ECO:0000313" key="18">
    <source>
        <dbReference type="EMBL" id="PAV61717.1"/>
    </source>
</evidence>
<comment type="cofactor">
    <cofactor evidence="1">
        <name>Mg(2+)</name>
        <dbReference type="ChEBI" id="CHEBI:18420"/>
    </cofactor>
</comment>
<evidence type="ECO:0000256" key="11">
    <source>
        <dbReference type="ARBA" id="ARBA00045827"/>
    </source>
</evidence>
<dbReference type="SUPFAM" id="SSF53098">
    <property type="entry name" value="Ribonuclease H-like"/>
    <property type="match status" value="1"/>
</dbReference>
<evidence type="ECO:0000256" key="2">
    <source>
        <dbReference type="ARBA" id="ARBA00004141"/>
    </source>
</evidence>
<comment type="catalytic activity">
    <reaction evidence="10">
        <text>6-(alpha-D-glucosaminyl)-(1-octadecanoyl,2-(9Z)-octadecenoyl-sn-glycero-3-phospho)-1D-myo-inositol(in) = 6-(alpha-D-glucosaminyl)-(1-octadecanoyl,2-(9Z)-octadecenoyl-sn-glycero-3-phospho)-1D-myo-inositol(out)</text>
        <dbReference type="Rhea" id="RHEA:71495"/>
        <dbReference type="ChEBI" id="CHEBI:190691"/>
    </reaction>
</comment>
<feature type="binding site" evidence="13">
    <location>
        <position position="140"/>
    </location>
    <ligand>
        <name>a divalent metal cation</name>
        <dbReference type="ChEBI" id="CHEBI:60240"/>
    </ligand>
</feature>
<keyword evidence="13 14" id="KW-0378">Hydrolase</keyword>
<feature type="transmembrane region" description="Helical" evidence="16">
    <location>
        <begin position="647"/>
        <end position="667"/>
    </location>
</feature>
<protein>
    <recommendedName>
        <fullName evidence="14">Ribonuclease</fullName>
        <ecNumber evidence="14">3.1.26.4</ecNumber>
    </recommendedName>
</protein>